<dbReference type="GeneID" id="116298728"/>
<dbReference type="PANTHER" id="PTHR12709:SF5">
    <property type="entry name" value="DNA-DIRECTED RNA POLYMERASE I SUBUNIT RPA43"/>
    <property type="match status" value="1"/>
</dbReference>
<evidence type="ECO:0000256" key="1">
    <source>
        <dbReference type="ARBA" id="ARBA00004604"/>
    </source>
</evidence>
<feature type="domain" description="RNA polymerase Rpb7-like N-terminal" evidence="11">
    <location>
        <begin position="35"/>
        <end position="86"/>
    </location>
</feature>
<dbReference type="InterPro" id="IPR041178">
    <property type="entry name" value="RPA43_OB"/>
</dbReference>
<evidence type="ECO:0000256" key="10">
    <source>
        <dbReference type="SAM" id="MobiDB-lite"/>
    </source>
</evidence>
<keyword evidence="13" id="KW-1185">Reference proteome</keyword>
<keyword evidence="4" id="KW-0597">Phosphoprotein</keyword>
<dbReference type="Gene3D" id="3.30.1490.120">
    <property type="entry name" value="RNA polymerase Rpb7-like, N-terminal domain"/>
    <property type="match status" value="1"/>
</dbReference>
<dbReference type="FunCoup" id="A0A6P8IBY8">
    <property type="interactions" value="1395"/>
</dbReference>
<feature type="domain" description="RPA43 OB" evidence="12">
    <location>
        <begin position="102"/>
        <end position="233"/>
    </location>
</feature>
<dbReference type="OrthoDB" id="10250504at2759"/>
<evidence type="ECO:0000256" key="8">
    <source>
        <dbReference type="ARBA" id="ARBA00080323"/>
    </source>
</evidence>
<dbReference type="Pfam" id="PF17875">
    <property type="entry name" value="RPA43_OB"/>
    <property type="match status" value="1"/>
</dbReference>
<evidence type="ECO:0000256" key="7">
    <source>
        <dbReference type="ARBA" id="ARBA00073455"/>
    </source>
</evidence>
<dbReference type="GO" id="GO:0006352">
    <property type="term" value="P:DNA-templated transcription initiation"/>
    <property type="evidence" value="ECO:0007669"/>
    <property type="project" value="InterPro"/>
</dbReference>
<dbReference type="CDD" id="cd04328">
    <property type="entry name" value="RNAP_I_Rpa43_N"/>
    <property type="match status" value="1"/>
</dbReference>
<comment type="similarity">
    <text evidence="2">Belongs to the eukaryotic RPA43 RNA polymerase subunit family.</text>
</comment>
<evidence type="ECO:0000256" key="6">
    <source>
        <dbReference type="ARBA" id="ARBA00023242"/>
    </source>
</evidence>
<reference evidence="14" key="1">
    <citation type="submission" date="2025-08" db="UniProtKB">
        <authorList>
            <consortium name="RefSeq"/>
        </authorList>
    </citation>
    <scope>IDENTIFICATION</scope>
    <source>
        <tissue evidence="14">Tentacle</tissue>
    </source>
</reference>
<dbReference type="InterPro" id="IPR041901">
    <property type="entry name" value="RNAP_I_Rpa43_N"/>
</dbReference>
<accession>A0A6P8IBY8</accession>
<dbReference type="AlphaFoldDB" id="A0A6P8IBY8"/>
<organism evidence="13 14">
    <name type="scientific">Actinia tenebrosa</name>
    <name type="common">Australian red waratah sea anemone</name>
    <dbReference type="NCBI Taxonomy" id="6105"/>
    <lineage>
        <taxon>Eukaryota</taxon>
        <taxon>Metazoa</taxon>
        <taxon>Cnidaria</taxon>
        <taxon>Anthozoa</taxon>
        <taxon>Hexacorallia</taxon>
        <taxon>Actiniaria</taxon>
        <taxon>Actiniidae</taxon>
        <taxon>Actinia</taxon>
    </lineage>
</organism>
<dbReference type="InterPro" id="IPR036898">
    <property type="entry name" value="RNA_pol_Rpb7-like_N_sf"/>
</dbReference>
<comment type="subcellular location">
    <subcellularLocation>
        <location evidence="1">Nucleus</location>
        <location evidence="1">Nucleolus</location>
    </subcellularLocation>
</comment>
<evidence type="ECO:0000259" key="11">
    <source>
        <dbReference type="Pfam" id="PF03876"/>
    </source>
</evidence>
<dbReference type="InterPro" id="IPR005576">
    <property type="entry name" value="Rpb7-like_N"/>
</dbReference>
<gene>
    <name evidence="14" type="primary">LOC116298728</name>
</gene>
<dbReference type="KEGG" id="aten:116298728"/>
<keyword evidence="6" id="KW-0539">Nucleus</keyword>
<evidence type="ECO:0000313" key="13">
    <source>
        <dbReference type="Proteomes" id="UP000515163"/>
    </source>
</evidence>
<evidence type="ECO:0000256" key="4">
    <source>
        <dbReference type="ARBA" id="ARBA00022553"/>
    </source>
</evidence>
<evidence type="ECO:0000256" key="2">
    <source>
        <dbReference type="ARBA" id="ARBA00005930"/>
    </source>
</evidence>
<sequence>MAAEGTGHLSLTEARRKCEEKYSCFTKIECTECMSLSPSYIGRLKEGIEEELSKKLMKFCEKLQGVIVAYDKIQLLRRHGSIVEESPFIHFEVKVNYIVFQPQVDSKLIGVVNKFGYDHIGCLVHGCFNASISNPRTQNGHFTDNLKLGSSFTFRVVGLESLNGVLLITGAFDDKTLRKKSKSKKSLDRDKNSDPTTEGTEIQTSKKSKKHKQENDSETEGPVAKKKKKLSNGDARRDEEVSANKNNNNEKNFKIKSEKTSNDDHISSLKKAKKKKKNHNL</sequence>
<dbReference type="FunFam" id="3.30.1490.120:FF:000003">
    <property type="entry name" value="DNA-directed RNA polymerase I subunit RPA43"/>
    <property type="match status" value="1"/>
</dbReference>
<evidence type="ECO:0000313" key="14">
    <source>
        <dbReference type="RefSeq" id="XP_031563127.1"/>
    </source>
</evidence>
<protein>
    <recommendedName>
        <fullName evidence="7">DNA-directed RNA polymerase I subunit RPA43</fullName>
    </recommendedName>
    <alternativeName>
        <fullName evidence="9">DNA-directed RNA polymerase I subunit F</fullName>
    </alternativeName>
    <alternativeName>
        <fullName evidence="8">Twist neighbor protein</fullName>
    </alternativeName>
</protein>
<keyword evidence="5" id="KW-0804">Transcription</keyword>
<keyword evidence="3" id="KW-0240">DNA-directed RNA polymerase</keyword>
<feature type="compositionally biased region" description="Polar residues" evidence="10">
    <location>
        <begin position="195"/>
        <end position="205"/>
    </location>
</feature>
<name>A0A6P8IBY8_ACTTE</name>
<feature type="compositionally biased region" description="Basic and acidic residues" evidence="10">
    <location>
        <begin position="251"/>
        <end position="267"/>
    </location>
</feature>
<dbReference type="InterPro" id="IPR045113">
    <property type="entry name" value="Rpb7-like"/>
</dbReference>
<dbReference type="InParanoid" id="A0A6P8IBY8"/>
<evidence type="ECO:0000256" key="3">
    <source>
        <dbReference type="ARBA" id="ARBA00022478"/>
    </source>
</evidence>
<evidence type="ECO:0000256" key="9">
    <source>
        <dbReference type="ARBA" id="ARBA00083123"/>
    </source>
</evidence>
<dbReference type="RefSeq" id="XP_031563127.1">
    <property type="nucleotide sequence ID" value="XM_031707267.1"/>
</dbReference>
<dbReference type="Gene3D" id="2.40.50.1060">
    <property type="match status" value="1"/>
</dbReference>
<evidence type="ECO:0000256" key="5">
    <source>
        <dbReference type="ARBA" id="ARBA00023163"/>
    </source>
</evidence>
<evidence type="ECO:0000259" key="12">
    <source>
        <dbReference type="Pfam" id="PF17875"/>
    </source>
</evidence>
<dbReference type="GO" id="GO:0005736">
    <property type="term" value="C:RNA polymerase I complex"/>
    <property type="evidence" value="ECO:0007669"/>
    <property type="project" value="TreeGrafter"/>
</dbReference>
<feature type="compositionally biased region" description="Basic residues" evidence="10">
    <location>
        <begin position="268"/>
        <end position="281"/>
    </location>
</feature>
<dbReference type="Pfam" id="PF03876">
    <property type="entry name" value="SHS2_Rpb7-N"/>
    <property type="match status" value="1"/>
</dbReference>
<dbReference type="Proteomes" id="UP000515163">
    <property type="component" value="Unplaced"/>
</dbReference>
<feature type="region of interest" description="Disordered" evidence="10">
    <location>
        <begin position="179"/>
        <end position="281"/>
    </location>
</feature>
<dbReference type="GO" id="GO:0006362">
    <property type="term" value="P:transcription elongation by RNA polymerase I"/>
    <property type="evidence" value="ECO:0007669"/>
    <property type="project" value="TreeGrafter"/>
</dbReference>
<proteinExistence type="inferred from homology"/>
<dbReference type="PANTHER" id="PTHR12709">
    <property type="entry name" value="DNA-DIRECTED RNA POLYMERASE II, III"/>
    <property type="match status" value="1"/>
</dbReference>